<protein>
    <submittedName>
        <fullName evidence="2">Intraflagellar transport protein 88</fullName>
    </submittedName>
</protein>
<evidence type="ECO:0000313" key="2">
    <source>
        <dbReference type="WBParaSite" id="ES5_v2.g11753.t1"/>
    </source>
</evidence>
<reference evidence="2" key="1">
    <citation type="submission" date="2022-11" db="UniProtKB">
        <authorList>
            <consortium name="WormBaseParasite"/>
        </authorList>
    </citation>
    <scope>IDENTIFICATION</scope>
</reference>
<name>A0AC34F4I4_9BILA</name>
<dbReference type="WBParaSite" id="ES5_v2.g11753.t1">
    <property type="protein sequence ID" value="ES5_v2.g11753.t1"/>
    <property type="gene ID" value="ES5_v2.g11753"/>
</dbReference>
<organism evidence="1 2">
    <name type="scientific">Panagrolaimus sp. ES5</name>
    <dbReference type="NCBI Taxonomy" id="591445"/>
    <lineage>
        <taxon>Eukaryota</taxon>
        <taxon>Metazoa</taxon>
        <taxon>Ecdysozoa</taxon>
        <taxon>Nematoda</taxon>
        <taxon>Chromadorea</taxon>
        <taxon>Rhabditida</taxon>
        <taxon>Tylenchina</taxon>
        <taxon>Panagrolaimomorpha</taxon>
        <taxon>Panagrolaimoidea</taxon>
        <taxon>Panagrolaimidae</taxon>
        <taxon>Panagrolaimus</taxon>
    </lineage>
</organism>
<evidence type="ECO:0000313" key="1">
    <source>
        <dbReference type="Proteomes" id="UP000887579"/>
    </source>
</evidence>
<sequence>MDMHEINKAADLLKLGDVDAATEALIAFNNKESKVGSAAANNLALINFYKGKEKYPEAATFADQALHLDRYNANALVNRGNIYYSSGDVKSAQQCYRNPKFYREALQVESSCIQALFNLGIVSKEQGDFEQALKIFYKLQEILRDDPQVICQLAGIYEALEDTAQAVELYSTLDDDIDPSMGAKLGKVLDAEGDKAGAFTAFYNSYRAFPANIEVIEWMGAYYLDAQFPDKAVNYFEKAALLEPDNIKWQLLMASCQRRSGNFQKALELYKQIHRKFPTNVETLKFLVQLCRDLRMPDEKEYSRKLKKLEETSRLRAQRETDSSQGKRRSAMGSAQSFGVGSSGGGRPDSRAVSTRSSVRTAQSARQLLEGSDDFQVTKRELDSADLSYKDPIGPAPIRPKTGTRREALDEAFDDVDILEDDLLPEGD</sequence>
<proteinExistence type="predicted"/>
<dbReference type="Proteomes" id="UP000887579">
    <property type="component" value="Unplaced"/>
</dbReference>
<accession>A0AC34F4I4</accession>